<evidence type="ECO:0000256" key="1">
    <source>
        <dbReference type="SAM" id="MobiDB-lite"/>
    </source>
</evidence>
<accession>A0A392SBS5</accession>
<dbReference type="EMBL" id="LXQA010349852">
    <property type="protein sequence ID" value="MCI45867.1"/>
    <property type="molecule type" value="Genomic_DNA"/>
</dbReference>
<reference evidence="2 3" key="1">
    <citation type="journal article" date="2018" name="Front. Plant Sci.">
        <title>Red Clover (Trifolium pratense) and Zigzag Clover (T. medium) - A Picture of Genomic Similarities and Differences.</title>
        <authorList>
            <person name="Dluhosova J."/>
            <person name="Istvanek J."/>
            <person name="Nedelnik J."/>
            <person name="Repkova J."/>
        </authorList>
    </citation>
    <scope>NUCLEOTIDE SEQUENCE [LARGE SCALE GENOMIC DNA]</scope>
    <source>
        <strain evidence="3">cv. 10/8</strain>
        <tissue evidence="2">Leaf</tissue>
    </source>
</reference>
<sequence>MVDPKPSNEPKVDVKPSRLRIRAVEKKIDGCGTHD</sequence>
<organism evidence="2 3">
    <name type="scientific">Trifolium medium</name>
    <dbReference type="NCBI Taxonomy" id="97028"/>
    <lineage>
        <taxon>Eukaryota</taxon>
        <taxon>Viridiplantae</taxon>
        <taxon>Streptophyta</taxon>
        <taxon>Embryophyta</taxon>
        <taxon>Tracheophyta</taxon>
        <taxon>Spermatophyta</taxon>
        <taxon>Magnoliopsida</taxon>
        <taxon>eudicotyledons</taxon>
        <taxon>Gunneridae</taxon>
        <taxon>Pentapetalae</taxon>
        <taxon>rosids</taxon>
        <taxon>fabids</taxon>
        <taxon>Fabales</taxon>
        <taxon>Fabaceae</taxon>
        <taxon>Papilionoideae</taxon>
        <taxon>50 kb inversion clade</taxon>
        <taxon>NPAAA clade</taxon>
        <taxon>Hologalegina</taxon>
        <taxon>IRL clade</taxon>
        <taxon>Trifolieae</taxon>
        <taxon>Trifolium</taxon>
    </lineage>
</organism>
<comment type="caution">
    <text evidence="2">The sequence shown here is derived from an EMBL/GenBank/DDBJ whole genome shotgun (WGS) entry which is preliminary data.</text>
</comment>
<evidence type="ECO:0000313" key="3">
    <source>
        <dbReference type="Proteomes" id="UP000265520"/>
    </source>
</evidence>
<proteinExistence type="predicted"/>
<protein>
    <submittedName>
        <fullName evidence="2">Uncharacterized protein</fullName>
    </submittedName>
</protein>
<dbReference type="AlphaFoldDB" id="A0A392SBS5"/>
<feature type="region of interest" description="Disordered" evidence="1">
    <location>
        <begin position="1"/>
        <end position="20"/>
    </location>
</feature>
<dbReference type="Proteomes" id="UP000265520">
    <property type="component" value="Unassembled WGS sequence"/>
</dbReference>
<evidence type="ECO:0000313" key="2">
    <source>
        <dbReference type="EMBL" id="MCI45867.1"/>
    </source>
</evidence>
<keyword evidence="3" id="KW-1185">Reference proteome</keyword>
<name>A0A392SBS5_9FABA</name>